<evidence type="ECO:0000256" key="3">
    <source>
        <dbReference type="ARBA" id="ARBA00022801"/>
    </source>
</evidence>
<name>A0AAV1QZF0_9ROSI</name>
<sequence>MGRTQRTGRTTKPPGGGTVTINLESEGYADQPSRHRTCWKHIQALIYGQRKRITKQQAEEIESFKLTSPCFFHTIPHRERSKKRFKHKNAVSKLKKELDSVDFDCYLENLWKSFSEDRKASFTYLDSLWFTMYAEASSGEKVLKWIKRKNILSKKYVLVPIVRWSHWSLLIFCHFGESMLSENITPCMLLLDSLDMANPKRLEPDIRKFVWDIYESEGRPVNKHMISQIPLLVPKVPQQRNDVECGNYVLYFINLFVQDAPENFSMEGYPYFVDVKGRKRSANEARDYERRLEFGNRGMKAGKLKPSQAFNFVS</sequence>
<keyword evidence="4" id="KW-0788">Thiol protease</keyword>
<dbReference type="GO" id="GO:0016926">
    <property type="term" value="P:protein desumoylation"/>
    <property type="evidence" value="ECO:0007669"/>
    <property type="project" value="UniProtKB-ARBA"/>
</dbReference>
<feature type="domain" description="Ubiquitin-like protease family profile" evidence="5">
    <location>
        <begin position="75"/>
        <end position="256"/>
    </location>
</feature>
<evidence type="ECO:0000256" key="2">
    <source>
        <dbReference type="ARBA" id="ARBA00022670"/>
    </source>
</evidence>
<proteinExistence type="inferred from homology"/>
<dbReference type="InterPro" id="IPR003653">
    <property type="entry name" value="Peptidase_C48_C"/>
</dbReference>
<dbReference type="Gene3D" id="1.10.418.20">
    <property type="match status" value="1"/>
</dbReference>
<keyword evidence="3" id="KW-0378">Hydrolase</keyword>
<reference evidence="6 7" key="1">
    <citation type="submission" date="2024-01" db="EMBL/GenBank/DDBJ databases">
        <authorList>
            <person name="Waweru B."/>
        </authorList>
    </citation>
    <scope>NUCLEOTIDE SEQUENCE [LARGE SCALE GENOMIC DNA]</scope>
</reference>
<comment type="similarity">
    <text evidence="1">Belongs to the peptidase C48 family.</text>
</comment>
<evidence type="ECO:0000256" key="1">
    <source>
        <dbReference type="ARBA" id="ARBA00005234"/>
    </source>
</evidence>
<accession>A0AAV1QZF0</accession>
<dbReference type="EMBL" id="CAWUPB010000850">
    <property type="protein sequence ID" value="CAK7325979.1"/>
    <property type="molecule type" value="Genomic_DNA"/>
</dbReference>
<dbReference type="SUPFAM" id="SSF54001">
    <property type="entry name" value="Cysteine proteinases"/>
    <property type="match status" value="1"/>
</dbReference>
<dbReference type="Pfam" id="PF02902">
    <property type="entry name" value="Peptidase_C48"/>
    <property type="match status" value="1"/>
</dbReference>
<evidence type="ECO:0000313" key="6">
    <source>
        <dbReference type="EMBL" id="CAK7325979.1"/>
    </source>
</evidence>
<organism evidence="6 7">
    <name type="scientific">Dovyalis caffra</name>
    <dbReference type="NCBI Taxonomy" id="77055"/>
    <lineage>
        <taxon>Eukaryota</taxon>
        <taxon>Viridiplantae</taxon>
        <taxon>Streptophyta</taxon>
        <taxon>Embryophyta</taxon>
        <taxon>Tracheophyta</taxon>
        <taxon>Spermatophyta</taxon>
        <taxon>Magnoliopsida</taxon>
        <taxon>eudicotyledons</taxon>
        <taxon>Gunneridae</taxon>
        <taxon>Pentapetalae</taxon>
        <taxon>rosids</taxon>
        <taxon>fabids</taxon>
        <taxon>Malpighiales</taxon>
        <taxon>Salicaceae</taxon>
        <taxon>Flacourtieae</taxon>
        <taxon>Dovyalis</taxon>
    </lineage>
</organism>
<dbReference type="InterPro" id="IPR038765">
    <property type="entry name" value="Papain-like_cys_pep_sf"/>
</dbReference>
<dbReference type="PANTHER" id="PTHR46915:SF6">
    <property type="entry name" value="CYSTEINE PROTEINASES SUPERFAMILY PROTEIN"/>
    <property type="match status" value="1"/>
</dbReference>
<keyword evidence="7" id="KW-1185">Reference proteome</keyword>
<dbReference type="GO" id="GO:0006508">
    <property type="term" value="P:proteolysis"/>
    <property type="evidence" value="ECO:0007669"/>
    <property type="project" value="UniProtKB-KW"/>
</dbReference>
<dbReference type="GO" id="GO:0008234">
    <property type="term" value="F:cysteine-type peptidase activity"/>
    <property type="evidence" value="ECO:0007669"/>
    <property type="project" value="UniProtKB-KW"/>
</dbReference>
<dbReference type="Gene3D" id="3.30.310.130">
    <property type="entry name" value="Ubiquitin-related"/>
    <property type="match status" value="1"/>
</dbReference>
<dbReference type="Proteomes" id="UP001314170">
    <property type="component" value="Unassembled WGS sequence"/>
</dbReference>
<dbReference type="AlphaFoldDB" id="A0AAV1QZF0"/>
<evidence type="ECO:0000256" key="4">
    <source>
        <dbReference type="ARBA" id="ARBA00022807"/>
    </source>
</evidence>
<dbReference type="PANTHER" id="PTHR46915">
    <property type="entry name" value="UBIQUITIN-LIKE PROTEASE 4-RELATED"/>
    <property type="match status" value="1"/>
</dbReference>
<comment type="caution">
    <text evidence="6">The sequence shown here is derived from an EMBL/GenBank/DDBJ whole genome shotgun (WGS) entry which is preliminary data.</text>
</comment>
<evidence type="ECO:0000259" key="5">
    <source>
        <dbReference type="PROSITE" id="PS50600"/>
    </source>
</evidence>
<dbReference type="PROSITE" id="PS50600">
    <property type="entry name" value="ULP_PROTEASE"/>
    <property type="match status" value="1"/>
</dbReference>
<protein>
    <recommendedName>
        <fullName evidence="5">Ubiquitin-like protease family profile domain-containing protein</fullName>
    </recommendedName>
</protein>
<keyword evidence="2" id="KW-0645">Protease</keyword>
<gene>
    <name evidence="6" type="ORF">DCAF_LOCUS3673</name>
</gene>
<evidence type="ECO:0000313" key="7">
    <source>
        <dbReference type="Proteomes" id="UP001314170"/>
    </source>
</evidence>